<proteinExistence type="predicted"/>
<protein>
    <recommendedName>
        <fullName evidence="2">Heterokaryon incompatibility domain-containing protein</fullName>
    </recommendedName>
</protein>
<dbReference type="EMBL" id="PQXM01000003">
    <property type="protein sequence ID" value="TGO80643.1"/>
    <property type="molecule type" value="Genomic_DNA"/>
</dbReference>
<feature type="region of interest" description="Disordered" evidence="1">
    <location>
        <begin position="1"/>
        <end position="43"/>
    </location>
</feature>
<evidence type="ECO:0000259" key="2">
    <source>
        <dbReference type="Pfam" id="PF06985"/>
    </source>
</evidence>
<comment type="caution">
    <text evidence="3">The sequence shown here is derived from an EMBL/GenBank/DDBJ whole genome shotgun (WGS) entry which is preliminary data.</text>
</comment>
<dbReference type="PANTHER" id="PTHR33112">
    <property type="entry name" value="DOMAIN PROTEIN, PUTATIVE-RELATED"/>
    <property type="match status" value="1"/>
</dbReference>
<reference evidence="3 4" key="1">
    <citation type="submission" date="2017-12" db="EMBL/GenBank/DDBJ databases">
        <title>Comparative genomics of Botrytis spp.</title>
        <authorList>
            <person name="Valero-Jimenez C.A."/>
            <person name="Tapia P."/>
            <person name="Veloso J."/>
            <person name="Silva-Moreno E."/>
            <person name="Staats M."/>
            <person name="Valdes J.H."/>
            <person name="Van Kan J.A.L."/>
        </authorList>
    </citation>
    <scope>NUCLEOTIDE SEQUENCE [LARGE SCALE GENOMIC DNA]</scope>
    <source>
        <strain evidence="3 4">Be9601</strain>
    </source>
</reference>
<evidence type="ECO:0000313" key="4">
    <source>
        <dbReference type="Proteomes" id="UP000297229"/>
    </source>
</evidence>
<name>A0A4Z1KHK3_9HELO</name>
<evidence type="ECO:0000313" key="3">
    <source>
        <dbReference type="EMBL" id="TGO80643.1"/>
    </source>
</evidence>
<dbReference type="STRING" id="278938.A0A4Z1KHK3"/>
<sequence>MELRNPESMGEIPSPLSTTSQLDQEGDPSLSSDNSTDSDIFQSKSESNKIKKFNIFVETVNSIPQPHHRANMVCYVCDDMRIFQENGDYDTRSSILNQKYRGKEYWIEGSIFDKSHRLNVTRTRWIKPVLEAAREGCCLCTLVVQAVAALGKGHFEDSPLSVCLKVKDIGGIQRYSIGQSQWERPSVIELYRNAYEPTSCGLSLPFITAAQEVSNSLPESLQTAKSWIANCETHRKCNLDDIGGLKMPTRVIDVGTSNVSVKLIETKNLSGSFAALSYCWGDSTILEDIKLTHAKLSVYKKRIPMDSLPKTLFDAVIITRELGIPYLWIDSLCIMQDSLKDWQIESSRMSDVYMSAFLVLAATEARDPNGGFFLENRTKSIRLPYLDADNRQHFLYARRIQNQFSVHDANGRLESHGLHNSELRRRGWVLQEQVLARRTLSFAKDEMLWDCRECSTCECRTGFSNFESETSFLDIYFDFKLQSLPIREAYKNIYSNWYTMVEDYSHRSLTYQTDKLPAISGIAKLLHDMTQDDYYAGLWRSQLPDALLWTAEKFSEDDTESEKRLPSWSWASIRSGGITYDHKDKEFKAGLELVSVGIQISGSNAFGGVLGGKLEVKAVLIPINAMACEPYSISAYDATEPKEKKWTLWSLEIRVNLDPYYYDPKKPTESAIEVKKYKTLFLMFVGTLKSEEYAENPSFLALRYLEEDERGNSIFMRAGIALVDDASMKLLDRVRAGTKESIVLI</sequence>
<accession>A0A4Z1KHK3</accession>
<dbReference type="Pfam" id="PF06985">
    <property type="entry name" value="HET"/>
    <property type="match status" value="1"/>
</dbReference>
<organism evidence="3 4">
    <name type="scientific">Botrytis elliptica</name>
    <dbReference type="NCBI Taxonomy" id="278938"/>
    <lineage>
        <taxon>Eukaryota</taxon>
        <taxon>Fungi</taxon>
        <taxon>Dikarya</taxon>
        <taxon>Ascomycota</taxon>
        <taxon>Pezizomycotina</taxon>
        <taxon>Leotiomycetes</taxon>
        <taxon>Helotiales</taxon>
        <taxon>Sclerotiniaceae</taxon>
        <taxon>Botrytis</taxon>
    </lineage>
</organism>
<dbReference type="InterPro" id="IPR010730">
    <property type="entry name" value="HET"/>
</dbReference>
<keyword evidence="4" id="KW-1185">Reference proteome</keyword>
<dbReference type="Proteomes" id="UP000297229">
    <property type="component" value="Unassembled WGS sequence"/>
</dbReference>
<gene>
    <name evidence="3" type="ORF">BELL_0003g00100</name>
</gene>
<feature type="compositionally biased region" description="Polar residues" evidence="1">
    <location>
        <begin position="15"/>
        <end position="43"/>
    </location>
</feature>
<dbReference type="PANTHER" id="PTHR33112:SF15">
    <property type="entry name" value="HETEROKARYON INCOMPATIBILITY DOMAIN-CONTAINING PROTEIN"/>
    <property type="match status" value="1"/>
</dbReference>
<dbReference type="AlphaFoldDB" id="A0A4Z1KHK3"/>
<feature type="domain" description="Heterokaryon incompatibility" evidence="2">
    <location>
        <begin position="273"/>
        <end position="432"/>
    </location>
</feature>
<evidence type="ECO:0000256" key="1">
    <source>
        <dbReference type="SAM" id="MobiDB-lite"/>
    </source>
</evidence>